<organism evidence="1 2">
    <name type="scientific">Sorghum bicolor</name>
    <name type="common">Sorghum</name>
    <name type="synonym">Sorghum vulgare</name>
    <dbReference type="NCBI Taxonomy" id="4558"/>
    <lineage>
        <taxon>Eukaryota</taxon>
        <taxon>Viridiplantae</taxon>
        <taxon>Streptophyta</taxon>
        <taxon>Embryophyta</taxon>
        <taxon>Tracheophyta</taxon>
        <taxon>Spermatophyta</taxon>
        <taxon>Magnoliopsida</taxon>
        <taxon>Liliopsida</taxon>
        <taxon>Poales</taxon>
        <taxon>Poaceae</taxon>
        <taxon>PACMAD clade</taxon>
        <taxon>Panicoideae</taxon>
        <taxon>Andropogonodae</taxon>
        <taxon>Andropogoneae</taxon>
        <taxon>Sorghinae</taxon>
        <taxon>Sorghum</taxon>
    </lineage>
</organism>
<accession>A0A1Z5R0I6</accession>
<reference evidence="2" key="2">
    <citation type="journal article" date="2018" name="Plant J.">
        <title>The Sorghum bicolor reference genome: improved assembly, gene annotations, a transcriptome atlas, and signatures of genome organization.</title>
        <authorList>
            <person name="McCormick R.F."/>
            <person name="Truong S.K."/>
            <person name="Sreedasyam A."/>
            <person name="Jenkins J."/>
            <person name="Shu S."/>
            <person name="Sims D."/>
            <person name="Kennedy M."/>
            <person name="Amirebrahimi M."/>
            <person name="Weers B.D."/>
            <person name="McKinley B."/>
            <person name="Mattison A."/>
            <person name="Morishige D.T."/>
            <person name="Grimwood J."/>
            <person name="Schmutz J."/>
            <person name="Mullet J.E."/>
        </authorList>
    </citation>
    <scope>NUCLEOTIDE SEQUENCE [LARGE SCALE GENOMIC DNA]</scope>
    <source>
        <strain evidence="2">cv. BTx623</strain>
    </source>
</reference>
<dbReference type="AlphaFoldDB" id="A0A1Z5R0I6"/>
<proteinExistence type="predicted"/>
<dbReference type="EMBL" id="CM000768">
    <property type="protein sequence ID" value="OQU77298.1"/>
    <property type="molecule type" value="Genomic_DNA"/>
</dbReference>
<dbReference type="Gramene" id="OQU77298">
    <property type="protein sequence ID" value="OQU77298"/>
    <property type="gene ID" value="SORBI_3009G025950"/>
</dbReference>
<reference evidence="1 2" key="1">
    <citation type="journal article" date="2009" name="Nature">
        <title>The Sorghum bicolor genome and the diversification of grasses.</title>
        <authorList>
            <person name="Paterson A.H."/>
            <person name="Bowers J.E."/>
            <person name="Bruggmann R."/>
            <person name="Dubchak I."/>
            <person name="Grimwood J."/>
            <person name="Gundlach H."/>
            <person name="Haberer G."/>
            <person name="Hellsten U."/>
            <person name="Mitros T."/>
            <person name="Poliakov A."/>
            <person name="Schmutz J."/>
            <person name="Spannagl M."/>
            <person name="Tang H."/>
            <person name="Wang X."/>
            <person name="Wicker T."/>
            <person name="Bharti A.K."/>
            <person name="Chapman J."/>
            <person name="Feltus F.A."/>
            <person name="Gowik U."/>
            <person name="Grigoriev I.V."/>
            <person name="Lyons E."/>
            <person name="Maher C.A."/>
            <person name="Martis M."/>
            <person name="Narechania A."/>
            <person name="Otillar R.P."/>
            <person name="Penning B.W."/>
            <person name="Salamov A.A."/>
            <person name="Wang Y."/>
            <person name="Zhang L."/>
            <person name="Carpita N.C."/>
            <person name="Freeling M."/>
            <person name="Gingle A.R."/>
            <person name="Hash C.T."/>
            <person name="Keller B."/>
            <person name="Klein P."/>
            <person name="Kresovich S."/>
            <person name="McCann M.C."/>
            <person name="Ming R."/>
            <person name="Peterson D.G."/>
            <person name="Mehboob-ur-Rahman"/>
            <person name="Ware D."/>
            <person name="Westhoff P."/>
            <person name="Mayer K.F."/>
            <person name="Messing J."/>
            <person name="Rokhsar D.S."/>
        </authorList>
    </citation>
    <scope>NUCLEOTIDE SEQUENCE [LARGE SCALE GENOMIC DNA]</scope>
    <source>
        <strain evidence="2">cv. BTx623</strain>
    </source>
</reference>
<name>A0A1Z5R0I6_SORBI</name>
<dbReference type="InParanoid" id="A0A1Z5R0I6"/>
<evidence type="ECO:0000313" key="1">
    <source>
        <dbReference type="EMBL" id="OQU77298.1"/>
    </source>
</evidence>
<gene>
    <name evidence="1" type="ORF">SORBI_3009G025950</name>
</gene>
<protein>
    <submittedName>
        <fullName evidence="1">Uncharacterized protein</fullName>
    </submittedName>
</protein>
<evidence type="ECO:0000313" key="2">
    <source>
        <dbReference type="Proteomes" id="UP000000768"/>
    </source>
</evidence>
<keyword evidence="2" id="KW-1185">Reference proteome</keyword>
<dbReference type="Proteomes" id="UP000000768">
    <property type="component" value="Chromosome 9"/>
</dbReference>
<sequence>MLLQSALCPIFRPKQGLRLTRLRATANRSCLRRLLRAGVPKRDRRYKEAPSTPLIIAFS</sequence>